<name>A0A1Y2KXW4_9PROT</name>
<gene>
    <name evidence="5" type="ORF">TMES_20210</name>
</gene>
<dbReference type="Proteomes" id="UP000193391">
    <property type="component" value="Unassembled WGS sequence"/>
</dbReference>
<dbReference type="AlphaFoldDB" id="A0A1Y2KXW4"/>
<dbReference type="SMART" id="SM00822">
    <property type="entry name" value="PKS_KR"/>
    <property type="match status" value="1"/>
</dbReference>
<dbReference type="CDD" id="cd05374">
    <property type="entry name" value="17beta-HSD-like_SDR_c"/>
    <property type="match status" value="1"/>
</dbReference>
<dbReference type="STRING" id="1293891.TMES_20210"/>
<organism evidence="5 6">
    <name type="scientific">Thalassospira mesophila</name>
    <dbReference type="NCBI Taxonomy" id="1293891"/>
    <lineage>
        <taxon>Bacteria</taxon>
        <taxon>Pseudomonadati</taxon>
        <taxon>Pseudomonadota</taxon>
        <taxon>Alphaproteobacteria</taxon>
        <taxon>Rhodospirillales</taxon>
        <taxon>Thalassospiraceae</taxon>
        <taxon>Thalassospira</taxon>
    </lineage>
</organism>
<dbReference type="OrthoDB" id="8477999at2"/>
<accession>A0A1Y2KXW4</accession>
<dbReference type="InterPro" id="IPR051911">
    <property type="entry name" value="SDR_oxidoreductase"/>
</dbReference>
<dbReference type="InterPro" id="IPR036291">
    <property type="entry name" value="NAD(P)-bd_dom_sf"/>
</dbReference>
<feature type="domain" description="Ketoreductase" evidence="4">
    <location>
        <begin position="4"/>
        <end position="182"/>
    </location>
</feature>
<dbReference type="PRINTS" id="PR00080">
    <property type="entry name" value="SDRFAMILY"/>
</dbReference>
<dbReference type="RefSeq" id="WP_085585988.1">
    <property type="nucleotide sequence ID" value="NZ_JFKA01000015.1"/>
</dbReference>
<dbReference type="Pfam" id="PF00106">
    <property type="entry name" value="adh_short"/>
    <property type="match status" value="1"/>
</dbReference>
<dbReference type="InterPro" id="IPR057326">
    <property type="entry name" value="KR_dom"/>
</dbReference>
<reference evidence="5 6" key="1">
    <citation type="submission" date="2014-03" db="EMBL/GenBank/DDBJ databases">
        <title>The draft genome sequence of Thalassospira mesophila JCM 18969.</title>
        <authorList>
            <person name="Lai Q."/>
            <person name="Shao Z."/>
        </authorList>
    </citation>
    <scope>NUCLEOTIDE SEQUENCE [LARGE SCALE GENOMIC DNA]</scope>
    <source>
        <strain evidence="5 6">JCM 18969</strain>
    </source>
</reference>
<dbReference type="GO" id="GO:0016491">
    <property type="term" value="F:oxidoreductase activity"/>
    <property type="evidence" value="ECO:0007669"/>
    <property type="project" value="UniProtKB-KW"/>
</dbReference>
<dbReference type="EMBL" id="JFKA01000015">
    <property type="protein sequence ID" value="OSQ35748.1"/>
    <property type="molecule type" value="Genomic_DNA"/>
</dbReference>
<protein>
    <submittedName>
        <fullName evidence="5">Short-chain dehydrogenase</fullName>
    </submittedName>
</protein>
<keyword evidence="2" id="KW-0560">Oxidoreductase</keyword>
<dbReference type="PROSITE" id="PS00061">
    <property type="entry name" value="ADH_SHORT"/>
    <property type="match status" value="1"/>
</dbReference>
<dbReference type="PANTHER" id="PTHR43976">
    <property type="entry name" value="SHORT CHAIN DEHYDROGENASE"/>
    <property type="match status" value="1"/>
</dbReference>
<evidence type="ECO:0000259" key="4">
    <source>
        <dbReference type="SMART" id="SM00822"/>
    </source>
</evidence>
<dbReference type="Gene3D" id="3.40.50.720">
    <property type="entry name" value="NAD(P)-binding Rossmann-like Domain"/>
    <property type="match status" value="1"/>
</dbReference>
<comment type="similarity">
    <text evidence="1 3">Belongs to the short-chain dehydrogenases/reductases (SDR) family.</text>
</comment>
<dbReference type="PANTHER" id="PTHR43976:SF16">
    <property type="entry name" value="SHORT-CHAIN DEHYDROGENASE_REDUCTASE FAMILY PROTEIN"/>
    <property type="match status" value="1"/>
</dbReference>
<comment type="caution">
    <text evidence="5">The sequence shown here is derived from an EMBL/GenBank/DDBJ whole genome shotgun (WGS) entry which is preliminary data.</text>
</comment>
<dbReference type="InterPro" id="IPR002347">
    <property type="entry name" value="SDR_fam"/>
</dbReference>
<evidence type="ECO:0000256" key="3">
    <source>
        <dbReference type="RuleBase" id="RU000363"/>
    </source>
</evidence>
<dbReference type="InterPro" id="IPR020904">
    <property type="entry name" value="Sc_DH/Rdtase_CS"/>
</dbReference>
<sequence length="280" mass="30414">MNPKTILITGTSSGIGKATAKRFAALGWNVVATQRSPEKNTELRALPHVLVTRLDVQDRASIEDAIAAGIDRFGRIDAVVNNAGFGQYGLFEGLSQSQIDQQFQVNVFGVMDVTRAILPHFRSHKNGTIVNVSSGAGVFGLPMISLYCASKFALEGFSEAVSYELASQGITVKLVIPHGGVSSTEFHARSAQEFSKTESLSDYQDFVEKMNAAFAKMAGGRLMDSDYVAGFVEQAVTDGSSRLRYYVGDDARGFVDARLHKGEDAYIAHMHRYFDPEAAK</sequence>
<evidence type="ECO:0000256" key="1">
    <source>
        <dbReference type="ARBA" id="ARBA00006484"/>
    </source>
</evidence>
<evidence type="ECO:0000313" key="5">
    <source>
        <dbReference type="EMBL" id="OSQ35748.1"/>
    </source>
</evidence>
<dbReference type="SUPFAM" id="SSF51735">
    <property type="entry name" value="NAD(P)-binding Rossmann-fold domains"/>
    <property type="match status" value="1"/>
</dbReference>
<evidence type="ECO:0000256" key="2">
    <source>
        <dbReference type="ARBA" id="ARBA00023002"/>
    </source>
</evidence>
<dbReference type="PRINTS" id="PR00081">
    <property type="entry name" value="GDHRDH"/>
</dbReference>
<keyword evidence="6" id="KW-1185">Reference proteome</keyword>
<evidence type="ECO:0000313" key="6">
    <source>
        <dbReference type="Proteomes" id="UP000193391"/>
    </source>
</evidence>
<proteinExistence type="inferred from homology"/>